<dbReference type="InterPro" id="IPR003378">
    <property type="entry name" value="Fringe-like_glycosylTrfase"/>
</dbReference>
<keyword evidence="12" id="KW-1185">Reference proteome</keyword>
<evidence type="ECO:0000256" key="7">
    <source>
        <dbReference type="ARBA" id="ARBA00022989"/>
    </source>
</evidence>
<gene>
    <name evidence="11" type="ORF">PACLA_8A023469</name>
</gene>
<dbReference type="PANTHER" id="PTHR10811">
    <property type="entry name" value="FRINGE-RELATED"/>
    <property type="match status" value="1"/>
</dbReference>
<evidence type="ECO:0000313" key="12">
    <source>
        <dbReference type="Proteomes" id="UP001152795"/>
    </source>
</evidence>
<comment type="caution">
    <text evidence="11">The sequence shown here is derived from an EMBL/GenBank/DDBJ whole genome shotgun (WGS) entry which is preliminary data.</text>
</comment>
<dbReference type="OrthoDB" id="421979at2759"/>
<evidence type="ECO:0000313" key="11">
    <source>
        <dbReference type="EMBL" id="CAB4043180.1"/>
    </source>
</evidence>
<evidence type="ECO:0000256" key="5">
    <source>
        <dbReference type="ARBA" id="ARBA00022692"/>
    </source>
</evidence>
<feature type="domain" description="Fringe-like glycosyltransferase" evidence="10">
    <location>
        <begin position="25"/>
        <end position="115"/>
    </location>
</feature>
<protein>
    <submittedName>
        <fullName evidence="11">Beta-1,3-glucosyltransferase-like</fullName>
    </submittedName>
</protein>
<reference evidence="11" key="1">
    <citation type="submission" date="2020-04" db="EMBL/GenBank/DDBJ databases">
        <authorList>
            <person name="Alioto T."/>
            <person name="Alioto T."/>
            <person name="Gomez Garrido J."/>
        </authorList>
    </citation>
    <scope>NUCLEOTIDE SEQUENCE</scope>
    <source>
        <strain evidence="11">A484AB</strain>
    </source>
</reference>
<dbReference type="EMBL" id="CACRXK020031724">
    <property type="protein sequence ID" value="CAB4043180.1"/>
    <property type="molecule type" value="Genomic_DNA"/>
</dbReference>
<accession>A0A6S7KLM9</accession>
<keyword evidence="4" id="KW-0808">Transferase</keyword>
<comment type="subcellular location">
    <subcellularLocation>
        <location evidence="9">Endomembrane system</location>
        <topology evidence="9">Single-pass membrane protein</topology>
    </subcellularLocation>
    <subcellularLocation>
        <location evidence="1">Membrane</location>
        <topology evidence="1">Single-pass type II membrane protein</topology>
    </subcellularLocation>
</comment>
<evidence type="ECO:0000256" key="2">
    <source>
        <dbReference type="ARBA" id="ARBA00008661"/>
    </source>
</evidence>
<proteinExistence type="inferred from homology"/>
<evidence type="ECO:0000256" key="9">
    <source>
        <dbReference type="ARBA" id="ARBA00037847"/>
    </source>
</evidence>
<dbReference type="GO" id="GO:0016757">
    <property type="term" value="F:glycosyltransferase activity"/>
    <property type="evidence" value="ECO:0007669"/>
    <property type="project" value="UniProtKB-KW"/>
</dbReference>
<dbReference type="Gene3D" id="3.90.550.50">
    <property type="match status" value="1"/>
</dbReference>
<evidence type="ECO:0000256" key="4">
    <source>
        <dbReference type="ARBA" id="ARBA00022679"/>
    </source>
</evidence>
<evidence type="ECO:0000259" key="10">
    <source>
        <dbReference type="Pfam" id="PF02434"/>
    </source>
</evidence>
<evidence type="ECO:0000256" key="8">
    <source>
        <dbReference type="ARBA" id="ARBA00023136"/>
    </source>
</evidence>
<evidence type="ECO:0000256" key="1">
    <source>
        <dbReference type="ARBA" id="ARBA00004606"/>
    </source>
</evidence>
<keyword evidence="8" id="KW-0472">Membrane</keyword>
<dbReference type="Pfam" id="PF02434">
    <property type="entry name" value="Fringe"/>
    <property type="match status" value="1"/>
</dbReference>
<keyword evidence="5" id="KW-0812">Transmembrane</keyword>
<organism evidence="11 12">
    <name type="scientific">Paramuricea clavata</name>
    <name type="common">Red gorgonian</name>
    <name type="synonym">Violescent sea-whip</name>
    <dbReference type="NCBI Taxonomy" id="317549"/>
    <lineage>
        <taxon>Eukaryota</taxon>
        <taxon>Metazoa</taxon>
        <taxon>Cnidaria</taxon>
        <taxon>Anthozoa</taxon>
        <taxon>Octocorallia</taxon>
        <taxon>Malacalcyonacea</taxon>
        <taxon>Plexauridae</taxon>
        <taxon>Paramuricea</taxon>
    </lineage>
</organism>
<keyword evidence="3" id="KW-0328">Glycosyltransferase</keyword>
<keyword evidence="7" id="KW-1133">Transmembrane helix</keyword>
<evidence type="ECO:0000256" key="3">
    <source>
        <dbReference type="ARBA" id="ARBA00022676"/>
    </source>
</evidence>
<dbReference type="AlphaFoldDB" id="A0A6S7KLM9"/>
<evidence type="ECO:0000256" key="6">
    <source>
        <dbReference type="ARBA" id="ARBA00022968"/>
    </source>
</evidence>
<sequence>MRYCRFRDFPQHSHDQYSRFYFSHSVPRLRRFLACYDPKEKILLGERYGYGCNAAHGYEYITGGGGMVLSNAAVDALLRSDCGCYTPDAPDDMVLGQCYRMLGLRTVHSPEFHQVTLSR</sequence>
<dbReference type="GO" id="GO:0016020">
    <property type="term" value="C:membrane"/>
    <property type="evidence" value="ECO:0007669"/>
    <property type="project" value="UniProtKB-SubCell"/>
</dbReference>
<name>A0A6S7KLM9_PARCT</name>
<dbReference type="GO" id="GO:0012505">
    <property type="term" value="C:endomembrane system"/>
    <property type="evidence" value="ECO:0007669"/>
    <property type="project" value="UniProtKB-SubCell"/>
</dbReference>
<dbReference type="Proteomes" id="UP001152795">
    <property type="component" value="Unassembled WGS sequence"/>
</dbReference>
<keyword evidence="6" id="KW-0735">Signal-anchor</keyword>
<comment type="similarity">
    <text evidence="2">Belongs to the glycosyltransferase 31 family.</text>
</comment>